<dbReference type="Proteomes" id="UP000267469">
    <property type="component" value="Unassembled WGS sequence"/>
</dbReference>
<dbReference type="EMBL" id="RJTM01000120">
    <property type="protein sequence ID" value="RNL81870.1"/>
    <property type="molecule type" value="Genomic_DNA"/>
</dbReference>
<dbReference type="Gene3D" id="1.50.10.100">
    <property type="entry name" value="Chondroitin AC/alginate lyase"/>
    <property type="match status" value="1"/>
</dbReference>
<evidence type="ECO:0000313" key="4">
    <source>
        <dbReference type="Proteomes" id="UP000267469"/>
    </source>
</evidence>
<name>A0A3N0E249_SINP1</name>
<sequence length="657" mass="75337">MKWTIKHVSLLLISWILLTWSQAVEAQQKRNLLGTFLKEQTIHDMIGPECLPYTRDSVKLYLEKLPGKTRGKIIADAEEAMTYDWPSIPVTAYLDFKRTGDREVMQQYSRKRGSALKKLVLGELLENKGRFLDAIVNGSWAICEQSTWVLSAHLPSQKGGAGIPNVHEPIIDLGAGETANLLGWTYYFFQKNFAGISPFLKKRIPDEIRSRIIIPYLERDDFWWQASKKDGFVNNWNPWCNYNVLISTLLLGSSVDTDTKNEIVSKTMRSVDKFINYYKEDGACEEGPAYWDHAGGKMMEYLELLQHISSGKIYIGDRELIRNMGTYILDAHIADDYFVNFADSPARLHPDAGIVYRFGSYIRNPSLEKFASFIANRDDFFSYPLGHSLDRSLHNLFNYDKIKNTSPEKNNPLHFWYPQTEIGGGRTSPNAGKGFFFAVKGGYNDESHNHNDAGSFILFYEGQPLIVDVGVETYTGKTFSSERYSIWTMQSDYHNLPLINGVSQAYGKKYKASEVFFDNTRSELRFTADIASAYPDDAACTFWKRTYTLKRSSAPELSIRDNFELDKAKDNTSLHFIVLSPPIIEHSGKISLKKTRDKKVSLYPPEGIFDISVEELPLEDPRLLQAWKQPKLYRIVLKTRNKEQNGNWEYVIKEEKL</sequence>
<dbReference type="InterPro" id="IPR008929">
    <property type="entry name" value="Chondroitin_lyas"/>
</dbReference>
<dbReference type="SUPFAM" id="SSF48230">
    <property type="entry name" value="Chondroitin AC/alginate lyase"/>
    <property type="match status" value="1"/>
</dbReference>
<evidence type="ECO:0000259" key="2">
    <source>
        <dbReference type="Pfam" id="PF07940"/>
    </source>
</evidence>
<keyword evidence="4" id="KW-1185">Reference proteome</keyword>
<dbReference type="AlphaFoldDB" id="A0A3N0E249"/>
<proteinExistence type="predicted"/>
<dbReference type="RefSeq" id="WP_123217425.1">
    <property type="nucleotide sequence ID" value="NZ_RJTM01000120.1"/>
</dbReference>
<reference evidence="3 4" key="1">
    <citation type="submission" date="2018-10" db="EMBL/GenBank/DDBJ databases">
        <title>Sinomicrobium pectinilyticum sp. nov., a pectinase-producing bacterium isolated from alkaline and saline soil, and emended description of the genus Sinomicrobium.</title>
        <authorList>
            <person name="Cheng B."/>
            <person name="Li C."/>
            <person name="Lai Q."/>
            <person name="Du M."/>
            <person name="Shao Z."/>
            <person name="Xu P."/>
            <person name="Yang C."/>
        </authorList>
    </citation>
    <scope>NUCLEOTIDE SEQUENCE [LARGE SCALE GENOMIC DNA]</scope>
    <source>
        <strain evidence="3 4">5DNS001</strain>
    </source>
</reference>
<comment type="subcellular location">
    <subcellularLocation>
        <location evidence="1">Cell envelope</location>
    </subcellularLocation>
</comment>
<accession>A0A3N0E249</accession>
<comment type="caution">
    <text evidence="3">The sequence shown here is derived from an EMBL/GenBank/DDBJ whole genome shotgun (WGS) entry which is preliminary data.</text>
</comment>
<dbReference type="GO" id="GO:0016829">
    <property type="term" value="F:lyase activity"/>
    <property type="evidence" value="ECO:0007669"/>
    <property type="project" value="InterPro"/>
</dbReference>
<dbReference type="InterPro" id="IPR012480">
    <property type="entry name" value="Hepar_II_III_C"/>
</dbReference>
<gene>
    <name evidence="3" type="ORF">ED312_18035</name>
</gene>
<evidence type="ECO:0000256" key="1">
    <source>
        <dbReference type="ARBA" id="ARBA00004196"/>
    </source>
</evidence>
<dbReference type="PANTHER" id="PTHR38045:SF1">
    <property type="entry name" value="HEPARINASE II_III-LIKE PROTEIN"/>
    <property type="match status" value="1"/>
</dbReference>
<dbReference type="Pfam" id="PF07940">
    <property type="entry name" value="Hepar_II_III_C"/>
    <property type="match status" value="1"/>
</dbReference>
<organism evidence="3 4">
    <name type="scientific">Sinomicrobium pectinilyticum</name>
    <dbReference type="NCBI Taxonomy" id="1084421"/>
    <lineage>
        <taxon>Bacteria</taxon>
        <taxon>Pseudomonadati</taxon>
        <taxon>Bacteroidota</taxon>
        <taxon>Flavobacteriia</taxon>
        <taxon>Flavobacteriales</taxon>
        <taxon>Flavobacteriaceae</taxon>
        <taxon>Sinomicrobium</taxon>
    </lineage>
</organism>
<dbReference type="GO" id="GO:0030313">
    <property type="term" value="C:cell envelope"/>
    <property type="evidence" value="ECO:0007669"/>
    <property type="project" value="UniProtKB-SubCell"/>
</dbReference>
<feature type="domain" description="Heparinase II/III-like C-terminal" evidence="2">
    <location>
        <begin position="438"/>
        <end position="572"/>
    </location>
</feature>
<evidence type="ECO:0000313" key="3">
    <source>
        <dbReference type="EMBL" id="RNL81870.1"/>
    </source>
</evidence>
<protein>
    <submittedName>
        <fullName evidence="3">Heparinase</fullName>
    </submittedName>
</protein>
<dbReference type="Gene3D" id="2.70.98.70">
    <property type="match status" value="1"/>
</dbReference>
<dbReference type="PANTHER" id="PTHR38045">
    <property type="entry name" value="CHROMOSOME 1, WHOLE GENOME SHOTGUN SEQUENCE"/>
    <property type="match status" value="1"/>
</dbReference>
<dbReference type="OrthoDB" id="9793856at2"/>